<protein>
    <submittedName>
        <fullName evidence="1">H0721B11.2 protein</fullName>
    </submittedName>
</protein>
<evidence type="ECO:0000313" key="1">
    <source>
        <dbReference type="EMBL" id="CAJ86046.1"/>
    </source>
</evidence>
<dbReference type="AlphaFoldDB" id="Q25A29"/>
<organism evidence="1">
    <name type="scientific">Oryza sativa</name>
    <name type="common">Rice</name>
    <dbReference type="NCBI Taxonomy" id="4530"/>
    <lineage>
        <taxon>Eukaryota</taxon>
        <taxon>Viridiplantae</taxon>
        <taxon>Streptophyta</taxon>
        <taxon>Embryophyta</taxon>
        <taxon>Tracheophyta</taxon>
        <taxon>Spermatophyta</taxon>
        <taxon>Magnoliopsida</taxon>
        <taxon>Liliopsida</taxon>
        <taxon>Poales</taxon>
        <taxon>Poaceae</taxon>
        <taxon>BOP clade</taxon>
        <taxon>Oryzoideae</taxon>
        <taxon>Oryzeae</taxon>
        <taxon>Oryzinae</taxon>
        <taxon>Oryza</taxon>
    </lineage>
</organism>
<dbReference type="EMBL" id="AL732335">
    <property type="protein sequence ID" value="CAJ86046.1"/>
    <property type="molecule type" value="Genomic_DNA"/>
</dbReference>
<name>Q25A29_ORYSA</name>
<proteinExistence type="predicted"/>
<accession>Q25A29</accession>
<sequence>MAPTHRNIVLQLLGTINLSVLEEGVDIGIGERRSAAACEQAPHLMHEPYSADNGMEEDIGIGREGRMGSYGGCCSLVSSQTISGQPLHLCAGRHRQSWRDEDPGSTAITTRCATNSSNALSRMALTVTTSWVASSDPVAATTMRGEEKRTYRNLASSRSASKRPLRFGAVAQHGVGPSPRRLPNSGPYPCPRRLWPISWLGEDGDERRKELTADVWDPCEPHADSTKLTEVKAPHQMKPGAILPRDKKLIWFREFVDGLYLIMVHLMGFHWAGSLERAIALHRLRRIKWHNHGPQAYEPVRAS</sequence>
<reference evidence="1" key="1">
    <citation type="journal article" date="2002" name="Nature">
        <title>Sequence and analysis of rice chromosome 4.</title>
        <authorList>
            <person name="Feng Q."/>
            <person name="Zhang Y."/>
            <person name="Hao P."/>
            <person name="Wang S."/>
            <person name="Fu G."/>
            <person name="Huang Y."/>
            <person name="Li Y."/>
            <person name="Zhu J."/>
            <person name="Liu Y."/>
            <person name="Hu X."/>
            <person name="Jia P."/>
            <person name="Zhang Y."/>
            <person name="Zhao Q."/>
            <person name="Ying K."/>
            <person name="Yu S."/>
            <person name="Tang Y."/>
            <person name="Weng Q."/>
            <person name="Zhang L."/>
            <person name="Lu Y."/>
            <person name="Mu J."/>
            <person name="Lu Y."/>
            <person name="Zhang L.S."/>
            <person name="Yu Z."/>
            <person name="Fan D."/>
            <person name="Liu X."/>
            <person name="Lu T."/>
            <person name="Li C."/>
            <person name="Wu Y."/>
            <person name="Sun T."/>
            <person name="Lei H."/>
            <person name="Li T."/>
            <person name="Hu H."/>
            <person name="Guan J."/>
            <person name="Wu M."/>
            <person name="Zhang R."/>
            <person name="Zhou B."/>
            <person name="Chen Z."/>
            <person name="Chen L."/>
            <person name="Jin Z."/>
            <person name="Wang R."/>
            <person name="Yin H."/>
            <person name="Cai Z."/>
            <person name="Ren S."/>
            <person name="Lv G."/>
            <person name="Gu W."/>
            <person name="Zhu G."/>
            <person name="Tu Y."/>
            <person name="Jia J."/>
            <person name="Zhang Y."/>
            <person name="Chen J."/>
            <person name="Kang H."/>
            <person name="Chen X."/>
            <person name="Shao C."/>
            <person name="Sun Y."/>
            <person name="Hu Q."/>
            <person name="Zhang X."/>
            <person name="Zhang W."/>
            <person name="Wang L."/>
            <person name="Ding C."/>
            <person name="Sheng H."/>
            <person name="Gu J."/>
            <person name="Chen S."/>
            <person name="Ni L."/>
            <person name="Zhu F."/>
            <person name="Chen W."/>
            <person name="Lan L."/>
            <person name="Lai Y."/>
            <person name="Cheng Z."/>
            <person name="Gu M."/>
            <person name="Jiang J."/>
            <person name="Li J."/>
            <person name="Hong G."/>
            <person name="Xue Y."/>
            <person name="Han B."/>
        </authorList>
    </citation>
    <scope>NUCLEOTIDE SEQUENCE</scope>
</reference>
<gene>
    <name evidence="1" type="primary">H0721B11.2</name>
</gene>
<reference evidence="1" key="2">
    <citation type="submission" date="2002-05" db="EMBL/GenBank/DDBJ databases">
        <title>Chromosome-wide comparison between domesticated rice subspecies indica and japonica.</title>
        <authorList>
            <person name="Han B."/>
        </authorList>
    </citation>
    <scope>NUCLEOTIDE SEQUENCE</scope>
</reference>